<keyword evidence="1" id="KW-1133">Transmembrane helix</keyword>
<protein>
    <submittedName>
        <fullName evidence="2">Uncharacterized protein</fullName>
    </submittedName>
</protein>
<reference evidence="3" key="1">
    <citation type="submission" date="2014-04" db="EMBL/GenBank/DDBJ databases">
        <title>Evolutionary Origins and Diversification of the Mycorrhizal Mutualists.</title>
        <authorList>
            <consortium name="DOE Joint Genome Institute"/>
            <consortium name="Mycorrhizal Genomics Consortium"/>
            <person name="Kohler A."/>
            <person name="Kuo A."/>
            <person name="Nagy L.G."/>
            <person name="Floudas D."/>
            <person name="Copeland A."/>
            <person name="Barry K.W."/>
            <person name="Cichocki N."/>
            <person name="Veneault-Fourrey C."/>
            <person name="LaButti K."/>
            <person name="Lindquist E.A."/>
            <person name="Lipzen A."/>
            <person name="Lundell T."/>
            <person name="Morin E."/>
            <person name="Murat C."/>
            <person name="Riley R."/>
            <person name="Ohm R."/>
            <person name="Sun H."/>
            <person name="Tunlid A."/>
            <person name="Henrissat B."/>
            <person name="Grigoriev I.V."/>
            <person name="Hibbett D.S."/>
            <person name="Martin F."/>
        </authorList>
    </citation>
    <scope>NUCLEOTIDE SEQUENCE [LARGE SCALE GENOMIC DNA]</scope>
    <source>
        <strain evidence="3">FD-334 SS-4</strain>
    </source>
</reference>
<name>A0A0D2MMW2_HYPSF</name>
<dbReference type="Proteomes" id="UP000054270">
    <property type="component" value="Unassembled WGS sequence"/>
</dbReference>
<evidence type="ECO:0000256" key="1">
    <source>
        <dbReference type="SAM" id="Phobius"/>
    </source>
</evidence>
<keyword evidence="3" id="KW-1185">Reference proteome</keyword>
<gene>
    <name evidence="2" type="ORF">HYPSUDRAFT_76028</name>
</gene>
<dbReference type="AlphaFoldDB" id="A0A0D2MMW2"/>
<evidence type="ECO:0000313" key="2">
    <source>
        <dbReference type="EMBL" id="KJA25273.1"/>
    </source>
</evidence>
<dbReference type="EMBL" id="KN817532">
    <property type="protein sequence ID" value="KJA25273.1"/>
    <property type="molecule type" value="Genomic_DNA"/>
</dbReference>
<evidence type="ECO:0000313" key="3">
    <source>
        <dbReference type="Proteomes" id="UP000054270"/>
    </source>
</evidence>
<keyword evidence="1" id="KW-0812">Transmembrane</keyword>
<proteinExistence type="predicted"/>
<keyword evidence="1" id="KW-0472">Membrane</keyword>
<organism evidence="2 3">
    <name type="scientific">Hypholoma sublateritium (strain FD-334 SS-4)</name>
    <dbReference type="NCBI Taxonomy" id="945553"/>
    <lineage>
        <taxon>Eukaryota</taxon>
        <taxon>Fungi</taxon>
        <taxon>Dikarya</taxon>
        <taxon>Basidiomycota</taxon>
        <taxon>Agaricomycotina</taxon>
        <taxon>Agaricomycetes</taxon>
        <taxon>Agaricomycetidae</taxon>
        <taxon>Agaricales</taxon>
        <taxon>Agaricineae</taxon>
        <taxon>Strophariaceae</taxon>
        <taxon>Hypholoma</taxon>
    </lineage>
</organism>
<accession>A0A0D2MMW2</accession>
<sequence length="80" mass="8805">MENSSLILRPLRRDLSTGCLPRTCPSPDPTCLRLLFSIVLMISALRVTVLGLSLGIRCPSSPFMRDRLLVAVVLDIPITL</sequence>
<feature type="transmembrane region" description="Helical" evidence="1">
    <location>
        <begin position="34"/>
        <end position="56"/>
    </location>
</feature>